<evidence type="ECO:0000256" key="5">
    <source>
        <dbReference type="ARBA" id="ARBA00013200"/>
    </source>
</evidence>
<feature type="transmembrane region" description="Helical" evidence="19">
    <location>
        <begin position="226"/>
        <end position="246"/>
    </location>
</feature>
<comment type="catalytic activity">
    <reaction evidence="18 19">
        <text>alpha-ribazole 5'-phosphate + adenosylcob(III)inamide-GDP = adenosylcob(III)alamin 5'-phosphate + GMP + H(+)</text>
        <dbReference type="Rhea" id="RHEA:23560"/>
        <dbReference type="ChEBI" id="CHEBI:15378"/>
        <dbReference type="ChEBI" id="CHEBI:57918"/>
        <dbReference type="ChEBI" id="CHEBI:58115"/>
        <dbReference type="ChEBI" id="CHEBI:60487"/>
        <dbReference type="ChEBI" id="CHEBI:60493"/>
        <dbReference type="EC" id="2.7.8.26"/>
    </reaction>
</comment>
<comment type="function">
    <text evidence="14 19">Joins adenosylcobinamide-GDP and alpha-ribazole to generate adenosylcobalamin (Ado-cobalamin). Also synthesizes adenosylcobalamin 5'-phosphate from adenosylcobinamide-GDP and alpha-ribazole 5'-phosphate.</text>
</comment>
<dbReference type="Pfam" id="PF02654">
    <property type="entry name" value="CobS"/>
    <property type="match status" value="1"/>
</dbReference>
<dbReference type="OrthoDB" id="9794223at2"/>
<evidence type="ECO:0000256" key="19">
    <source>
        <dbReference type="HAMAP-Rule" id="MF_00719"/>
    </source>
</evidence>
<dbReference type="PANTHER" id="PTHR34148">
    <property type="entry name" value="ADENOSYLCOBINAMIDE-GDP RIBAZOLETRANSFERASE"/>
    <property type="match status" value="1"/>
</dbReference>
<evidence type="ECO:0000256" key="11">
    <source>
        <dbReference type="ARBA" id="ARBA00022842"/>
    </source>
</evidence>
<feature type="transmembrane region" description="Helical" evidence="19">
    <location>
        <begin position="62"/>
        <end position="80"/>
    </location>
</feature>
<feature type="transmembrane region" description="Helical" evidence="19">
    <location>
        <begin position="197"/>
        <end position="214"/>
    </location>
</feature>
<dbReference type="GO" id="GO:0009236">
    <property type="term" value="P:cobalamin biosynthetic process"/>
    <property type="evidence" value="ECO:0007669"/>
    <property type="project" value="UniProtKB-UniRule"/>
</dbReference>
<dbReference type="EC" id="2.7.8.26" evidence="5 19"/>
<feature type="transmembrane region" description="Helical" evidence="19">
    <location>
        <begin position="115"/>
        <end position="143"/>
    </location>
</feature>
<comment type="catalytic activity">
    <reaction evidence="17 19">
        <text>alpha-ribazole + adenosylcob(III)inamide-GDP = adenosylcob(III)alamin + GMP + H(+)</text>
        <dbReference type="Rhea" id="RHEA:16049"/>
        <dbReference type="ChEBI" id="CHEBI:10329"/>
        <dbReference type="ChEBI" id="CHEBI:15378"/>
        <dbReference type="ChEBI" id="CHEBI:18408"/>
        <dbReference type="ChEBI" id="CHEBI:58115"/>
        <dbReference type="ChEBI" id="CHEBI:60487"/>
        <dbReference type="EC" id="2.7.8.26"/>
    </reaction>
</comment>
<evidence type="ECO:0000256" key="7">
    <source>
        <dbReference type="ARBA" id="ARBA00022475"/>
    </source>
</evidence>
<keyword evidence="9 19" id="KW-0808">Transferase</keyword>
<evidence type="ECO:0000256" key="13">
    <source>
        <dbReference type="ARBA" id="ARBA00023136"/>
    </source>
</evidence>
<dbReference type="UniPathway" id="UPA00148">
    <property type="reaction ID" value="UER00238"/>
</dbReference>
<dbReference type="HAMAP" id="MF_00719">
    <property type="entry name" value="CobS"/>
    <property type="match status" value="1"/>
</dbReference>
<dbReference type="GO" id="GO:0008818">
    <property type="term" value="F:cobalamin 5'-phosphate synthase activity"/>
    <property type="evidence" value="ECO:0007669"/>
    <property type="project" value="UniProtKB-UniRule"/>
</dbReference>
<evidence type="ECO:0000256" key="17">
    <source>
        <dbReference type="ARBA" id="ARBA00048623"/>
    </source>
</evidence>
<evidence type="ECO:0000256" key="12">
    <source>
        <dbReference type="ARBA" id="ARBA00022989"/>
    </source>
</evidence>
<evidence type="ECO:0000256" key="14">
    <source>
        <dbReference type="ARBA" id="ARBA00025228"/>
    </source>
</evidence>
<dbReference type="AlphaFoldDB" id="A0A4Q7ZQ35"/>
<keyword evidence="21" id="KW-1185">Reference proteome</keyword>
<dbReference type="EMBL" id="SHKY01000001">
    <property type="protein sequence ID" value="RZU52841.1"/>
    <property type="molecule type" value="Genomic_DNA"/>
</dbReference>
<dbReference type="GO" id="GO:0051073">
    <property type="term" value="F:adenosylcobinamide-GDP ribazoletransferase activity"/>
    <property type="evidence" value="ECO:0007669"/>
    <property type="project" value="UniProtKB-UniRule"/>
</dbReference>
<comment type="cofactor">
    <cofactor evidence="1 19">
        <name>Mg(2+)</name>
        <dbReference type="ChEBI" id="CHEBI:18420"/>
    </cofactor>
</comment>
<keyword evidence="12 19" id="KW-1133">Transmembrane helix</keyword>
<dbReference type="GO" id="GO:0005886">
    <property type="term" value="C:plasma membrane"/>
    <property type="evidence" value="ECO:0007669"/>
    <property type="project" value="UniProtKB-SubCell"/>
</dbReference>
<evidence type="ECO:0000256" key="2">
    <source>
        <dbReference type="ARBA" id="ARBA00004651"/>
    </source>
</evidence>
<keyword evidence="11 19" id="KW-0460">Magnesium</keyword>
<comment type="pathway">
    <text evidence="3 19">Cofactor biosynthesis; adenosylcobalamin biosynthesis; adenosylcobalamin from cob(II)yrinate a,c-diamide: step 7/7.</text>
</comment>
<accession>A0A4Q7ZQ35</accession>
<evidence type="ECO:0000256" key="1">
    <source>
        <dbReference type="ARBA" id="ARBA00001946"/>
    </source>
</evidence>
<dbReference type="RefSeq" id="WP_130511405.1">
    <property type="nucleotide sequence ID" value="NZ_SHKY01000001.1"/>
</dbReference>
<reference evidence="20 21" key="1">
    <citation type="submission" date="2019-02" db="EMBL/GenBank/DDBJ databases">
        <title>Sequencing the genomes of 1000 actinobacteria strains.</title>
        <authorList>
            <person name="Klenk H.-P."/>
        </authorList>
    </citation>
    <scope>NUCLEOTIDE SEQUENCE [LARGE SCALE GENOMIC DNA]</scope>
    <source>
        <strain evidence="20 21">DSM 45162</strain>
    </source>
</reference>
<evidence type="ECO:0000256" key="3">
    <source>
        <dbReference type="ARBA" id="ARBA00004663"/>
    </source>
</evidence>
<evidence type="ECO:0000256" key="15">
    <source>
        <dbReference type="ARBA" id="ARBA00032605"/>
    </source>
</evidence>
<evidence type="ECO:0000256" key="8">
    <source>
        <dbReference type="ARBA" id="ARBA00022573"/>
    </source>
</evidence>
<evidence type="ECO:0000313" key="21">
    <source>
        <dbReference type="Proteomes" id="UP000292564"/>
    </source>
</evidence>
<evidence type="ECO:0000313" key="20">
    <source>
        <dbReference type="EMBL" id="RZU52841.1"/>
    </source>
</evidence>
<feature type="transmembrane region" description="Helical" evidence="19">
    <location>
        <begin position="164"/>
        <end position="191"/>
    </location>
</feature>
<evidence type="ECO:0000256" key="4">
    <source>
        <dbReference type="ARBA" id="ARBA00010561"/>
    </source>
</evidence>
<gene>
    <name evidence="19" type="primary">cobS</name>
    <name evidence="20" type="ORF">EV385_4725</name>
</gene>
<keyword evidence="8 19" id="KW-0169">Cobalamin biosynthesis</keyword>
<evidence type="ECO:0000256" key="16">
    <source>
        <dbReference type="ARBA" id="ARBA00032853"/>
    </source>
</evidence>
<proteinExistence type="inferred from homology"/>
<evidence type="ECO:0000256" key="18">
    <source>
        <dbReference type="ARBA" id="ARBA00049504"/>
    </source>
</evidence>
<keyword evidence="7 19" id="KW-1003">Cell membrane</keyword>
<evidence type="ECO:0000256" key="9">
    <source>
        <dbReference type="ARBA" id="ARBA00022679"/>
    </source>
</evidence>
<dbReference type="InterPro" id="IPR003805">
    <property type="entry name" value="CobS"/>
</dbReference>
<comment type="caution">
    <text evidence="20">The sequence shown here is derived from an EMBL/GenBank/DDBJ whole genome shotgun (WGS) entry which is preliminary data.</text>
</comment>
<dbReference type="PANTHER" id="PTHR34148:SF1">
    <property type="entry name" value="ADENOSYLCOBINAMIDE-GDP RIBAZOLETRANSFERASE"/>
    <property type="match status" value="1"/>
</dbReference>
<feature type="transmembrane region" description="Helical" evidence="19">
    <location>
        <begin position="32"/>
        <end position="55"/>
    </location>
</feature>
<evidence type="ECO:0000256" key="10">
    <source>
        <dbReference type="ARBA" id="ARBA00022692"/>
    </source>
</evidence>
<comment type="similarity">
    <text evidence="4 19">Belongs to the CobS family.</text>
</comment>
<name>A0A4Q7ZQ35_9ACTN</name>
<sequence>MRDLAAGLRLALTTLTVVPLRAGRVDRAVAAVAMAAAPAVGALLGLAVAAVLAGFEAAGAPAGLAAVLAVAAGAVLTRGLHLDGLADTVDALGSYRSAGGALEIMKKPDIGPFGVAAIVLTLLVQASALTGLGAGAVVAAWAAGRLAVPLACRRGVPAARPEGLGALVAGTVPAPVAAAGVALVAAASIWAVPGRPWQGPAAVAAASLAALLLVRHAVRRFGGVTGDVIGAAVETAASVALIGLVLA</sequence>
<protein>
    <recommendedName>
        <fullName evidence="6 19">Adenosylcobinamide-GDP ribazoletransferase</fullName>
        <ecNumber evidence="5 19">2.7.8.26</ecNumber>
    </recommendedName>
    <alternativeName>
        <fullName evidence="16 19">Cobalamin synthase</fullName>
    </alternativeName>
    <alternativeName>
        <fullName evidence="15 19">Cobalamin-5'-phosphate synthase</fullName>
    </alternativeName>
</protein>
<evidence type="ECO:0000256" key="6">
    <source>
        <dbReference type="ARBA" id="ARBA00015850"/>
    </source>
</evidence>
<keyword evidence="10 19" id="KW-0812">Transmembrane</keyword>
<dbReference type="Proteomes" id="UP000292564">
    <property type="component" value="Unassembled WGS sequence"/>
</dbReference>
<organism evidence="20 21">
    <name type="scientific">Krasilnikovia cinnamomea</name>
    <dbReference type="NCBI Taxonomy" id="349313"/>
    <lineage>
        <taxon>Bacteria</taxon>
        <taxon>Bacillati</taxon>
        <taxon>Actinomycetota</taxon>
        <taxon>Actinomycetes</taxon>
        <taxon>Micromonosporales</taxon>
        <taxon>Micromonosporaceae</taxon>
        <taxon>Krasilnikovia</taxon>
    </lineage>
</organism>
<comment type="subcellular location">
    <subcellularLocation>
        <location evidence="2 19">Cell membrane</location>
        <topology evidence="2 19">Multi-pass membrane protein</topology>
    </subcellularLocation>
</comment>
<keyword evidence="13 19" id="KW-0472">Membrane</keyword>